<evidence type="ECO:0000256" key="1">
    <source>
        <dbReference type="ARBA" id="ARBA00001946"/>
    </source>
</evidence>
<dbReference type="PANTHER" id="PTHR32308">
    <property type="entry name" value="LYASE BETA SUBUNIT, PUTATIVE (AFU_ORTHOLOGUE AFUA_4G13030)-RELATED"/>
    <property type="match status" value="1"/>
</dbReference>
<dbReference type="InterPro" id="IPR040442">
    <property type="entry name" value="Pyrv_kinase-like_dom_sf"/>
</dbReference>
<keyword evidence="4" id="KW-0456">Lyase</keyword>
<evidence type="ECO:0000313" key="5">
    <source>
        <dbReference type="Proteomes" id="UP001500449"/>
    </source>
</evidence>
<evidence type="ECO:0000313" key="4">
    <source>
        <dbReference type="EMBL" id="GAA1880006.1"/>
    </source>
</evidence>
<comment type="cofactor">
    <cofactor evidence="1">
        <name>Mg(2+)</name>
        <dbReference type="ChEBI" id="CHEBI:18420"/>
    </cofactor>
</comment>
<evidence type="ECO:0000256" key="3">
    <source>
        <dbReference type="ARBA" id="ARBA00022842"/>
    </source>
</evidence>
<name>A0ABN2NSE2_9PSEU</name>
<reference evidence="4 5" key="1">
    <citation type="journal article" date="2019" name="Int. J. Syst. Evol. Microbiol.">
        <title>The Global Catalogue of Microorganisms (GCM) 10K type strain sequencing project: providing services to taxonomists for standard genome sequencing and annotation.</title>
        <authorList>
            <consortium name="The Broad Institute Genomics Platform"/>
            <consortium name="The Broad Institute Genome Sequencing Center for Infectious Disease"/>
            <person name="Wu L."/>
            <person name="Ma J."/>
        </authorList>
    </citation>
    <scope>NUCLEOTIDE SEQUENCE [LARGE SCALE GENOMIC DNA]</scope>
    <source>
        <strain evidence="4 5">JCM 16009</strain>
    </source>
</reference>
<dbReference type="PANTHER" id="PTHR32308:SF10">
    <property type="entry name" value="CITRATE LYASE SUBUNIT BETA"/>
    <property type="match status" value="1"/>
</dbReference>
<comment type="caution">
    <text evidence="4">The sequence shown here is derived from an EMBL/GenBank/DDBJ whole genome shotgun (WGS) entry which is preliminary data.</text>
</comment>
<dbReference type="Pfam" id="PF22484">
    <property type="entry name" value="DUF6986"/>
    <property type="match status" value="1"/>
</dbReference>
<keyword evidence="3" id="KW-0460">Magnesium</keyword>
<dbReference type="Proteomes" id="UP001500449">
    <property type="component" value="Unassembled WGS sequence"/>
</dbReference>
<dbReference type="SUPFAM" id="SSF51621">
    <property type="entry name" value="Phosphoenolpyruvate/pyruvate domain"/>
    <property type="match status" value="1"/>
</dbReference>
<organism evidence="4 5">
    <name type="scientific">Pseudonocardia ailaonensis</name>
    <dbReference type="NCBI Taxonomy" id="367279"/>
    <lineage>
        <taxon>Bacteria</taxon>
        <taxon>Bacillati</taxon>
        <taxon>Actinomycetota</taxon>
        <taxon>Actinomycetes</taxon>
        <taxon>Pseudonocardiales</taxon>
        <taxon>Pseudonocardiaceae</taxon>
        <taxon>Pseudonocardia</taxon>
    </lineage>
</organism>
<dbReference type="EMBL" id="BAAAQK010000029">
    <property type="protein sequence ID" value="GAA1880006.1"/>
    <property type="molecule type" value="Genomic_DNA"/>
</dbReference>
<proteinExistence type="predicted"/>
<dbReference type="InterPro" id="IPR054255">
    <property type="entry name" value="DUF6986"/>
</dbReference>
<dbReference type="Gene3D" id="3.20.20.60">
    <property type="entry name" value="Phosphoenolpyruvate-binding domains"/>
    <property type="match status" value="1"/>
</dbReference>
<sequence>MSDLADALAARLDRDLARVDAGLAAAYPGDPGTRQPVHTVYVPADRFDRGTVADWGVRACEVFDEHARGDAEMRACWGPAAADLRERVRAKLLAEPVEDLRIDFEDGYGVRPGAEEDAEAERAAAELGAAVAAGTASPFTGIRFRSFEGATRGRGVRTLVRFVEALCEHGGVPAGFVVTLPKVTATAQVSALVTVLAAIEEECGLPAGLLRFEIQVETPQSVIGTDGASPLPGMIAAGGGRCTGLHYGTYDYSASTGIAAEYQSMEHPVADHAKAVMQVAAAGTGVRLSDGSTNVVPEGSAEQIRAAWTLHGRLVRRSLERGFYQGWDLHPAQLPSRFAAVFGFFRGSADSAVARLRAYRERADSGFLDEPATATALAGFLLRGTDCGALDEQWVQQATGADAAELAALARRPHRSPR</sequence>
<accession>A0ABN2NSE2</accession>
<dbReference type="GO" id="GO:0016829">
    <property type="term" value="F:lyase activity"/>
    <property type="evidence" value="ECO:0007669"/>
    <property type="project" value="UniProtKB-KW"/>
</dbReference>
<keyword evidence="5" id="KW-1185">Reference proteome</keyword>
<gene>
    <name evidence="4" type="ORF">GCM10009836_71710</name>
</gene>
<dbReference type="InterPro" id="IPR015813">
    <property type="entry name" value="Pyrv/PenolPyrv_kinase-like_dom"/>
</dbReference>
<protein>
    <submittedName>
        <fullName evidence="4">Aldolase/citrate lyase family protein</fullName>
    </submittedName>
</protein>
<keyword evidence="2" id="KW-0479">Metal-binding</keyword>
<dbReference type="RefSeq" id="WP_344427903.1">
    <property type="nucleotide sequence ID" value="NZ_BAAAQK010000029.1"/>
</dbReference>
<evidence type="ECO:0000256" key="2">
    <source>
        <dbReference type="ARBA" id="ARBA00022723"/>
    </source>
</evidence>